<dbReference type="PROSITE" id="PS50977">
    <property type="entry name" value="HTH_TETR_2"/>
    <property type="match status" value="1"/>
</dbReference>
<evidence type="ECO:0000256" key="2">
    <source>
        <dbReference type="PROSITE-ProRule" id="PRU00335"/>
    </source>
</evidence>
<dbReference type="InterPro" id="IPR009057">
    <property type="entry name" value="Homeodomain-like_sf"/>
</dbReference>
<protein>
    <submittedName>
        <fullName evidence="4">TetR/AcrR family transcriptional regulator</fullName>
    </submittedName>
</protein>
<accession>A0ABS2EMB3</accession>
<proteinExistence type="predicted"/>
<dbReference type="SUPFAM" id="SSF46689">
    <property type="entry name" value="Homeodomain-like"/>
    <property type="match status" value="1"/>
</dbReference>
<evidence type="ECO:0000259" key="3">
    <source>
        <dbReference type="PROSITE" id="PS50977"/>
    </source>
</evidence>
<keyword evidence="1 2" id="KW-0238">DNA-binding</keyword>
<dbReference type="PANTHER" id="PTHR30055:SF226">
    <property type="entry name" value="HTH-TYPE TRANSCRIPTIONAL REGULATOR PKSA"/>
    <property type="match status" value="1"/>
</dbReference>
<reference evidence="4 5" key="1">
    <citation type="journal article" date="2021" name="Sci. Rep.">
        <title>The distribution of antibiotic resistance genes in chicken gut microbiota commensals.</title>
        <authorList>
            <person name="Juricova H."/>
            <person name="Matiasovicova J."/>
            <person name="Kubasova T."/>
            <person name="Cejkova D."/>
            <person name="Rychlik I."/>
        </authorList>
    </citation>
    <scope>NUCLEOTIDE SEQUENCE [LARGE SCALE GENOMIC DNA]</scope>
    <source>
        <strain evidence="4 5">An810</strain>
    </source>
</reference>
<dbReference type="PRINTS" id="PR00455">
    <property type="entry name" value="HTHTETR"/>
</dbReference>
<dbReference type="InterPro" id="IPR050109">
    <property type="entry name" value="HTH-type_TetR-like_transc_reg"/>
</dbReference>
<dbReference type="Proteomes" id="UP000776629">
    <property type="component" value="Unassembled WGS sequence"/>
</dbReference>
<evidence type="ECO:0000313" key="4">
    <source>
        <dbReference type="EMBL" id="MBM6753649.1"/>
    </source>
</evidence>
<organism evidence="4 5">
    <name type="scientific">Limosilactobacillus alvi</name>
    <dbReference type="NCBI Taxonomy" id="990412"/>
    <lineage>
        <taxon>Bacteria</taxon>
        <taxon>Bacillati</taxon>
        <taxon>Bacillota</taxon>
        <taxon>Bacilli</taxon>
        <taxon>Lactobacillales</taxon>
        <taxon>Lactobacillaceae</taxon>
        <taxon>Limosilactobacillus</taxon>
    </lineage>
</organism>
<dbReference type="Pfam" id="PF00440">
    <property type="entry name" value="TetR_N"/>
    <property type="match status" value="1"/>
</dbReference>
<gene>
    <name evidence="4" type="ORF">H5993_02570</name>
</gene>
<name>A0ABS2EMB3_9LACO</name>
<dbReference type="EMBL" id="JACJJQ010000007">
    <property type="protein sequence ID" value="MBM6753649.1"/>
    <property type="molecule type" value="Genomic_DNA"/>
</dbReference>
<feature type="domain" description="HTH tetR-type" evidence="3">
    <location>
        <begin position="8"/>
        <end position="68"/>
    </location>
</feature>
<dbReference type="PANTHER" id="PTHR30055">
    <property type="entry name" value="HTH-TYPE TRANSCRIPTIONAL REGULATOR RUTR"/>
    <property type="match status" value="1"/>
</dbReference>
<keyword evidence="5" id="KW-1185">Reference proteome</keyword>
<sequence>MNFIAKKVPTDQRILAAFQQLIINNGYFGTTTKKIAAVAQINESTLFRHFATKEDLLNRLLEQNQTDLITVINQFQISGDPIADLLRAAKGYLNYVDTHRALFLLGIRESYANANLNQAIRQAPELFNQLVFEKIMTQYHLTTPSEKAKQQIHLQNFFTILFGQATLKVTYPDSFLTKPDEKFLNENLRLLAQEIFRNQNT</sequence>
<evidence type="ECO:0000256" key="1">
    <source>
        <dbReference type="ARBA" id="ARBA00023125"/>
    </source>
</evidence>
<comment type="caution">
    <text evidence="4">The sequence shown here is derived from an EMBL/GenBank/DDBJ whole genome shotgun (WGS) entry which is preliminary data.</text>
</comment>
<feature type="DNA-binding region" description="H-T-H motif" evidence="2">
    <location>
        <begin position="31"/>
        <end position="50"/>
    </location>
</feature>
<evidence type="ECO:0000313" key="5">
    <source>
        <dbReference type="Proteomes" id="UP000776629"/>
    </source>
</evidence>
<dbReference type="InterPro" id="IPR001647">
    <property type="entry name" value="HTH_TetR"/>
</dbReference>
<dbReference type="Gene3D" id="1.10.357.10">
    <property type="entry name" value="Tetracycline Repressor, domain 2"/>
    <property type="match status" value="1"/>
</dbReference>